<comment type="similarity">
    <text evidence="1">Belongs to the GSP E family.</text>
</comment>
<dbReference type="InterPro" id="IPR050921">
    <property type="entry name" value="T4SS_GSP_E_ATPase"/>
</dbReference>
<proteinExistence type="inferred from homology"/>
<evidence type="ECO:0000259" key="3">
    <source>
        <dbReference type="Pfam" id="PF00437"/>
    </source>
</evidence>
<dbReference type="RefSeq" id="WP_406636294.1">
    <property type="nucleotide sequence ID" value="NZ_CP148033.1"/>
</dbReference>
<dbReference type="SUPFAM" id="SSF52540">
    <property type="entry name" value="P-loop containing nucleoside triphosphate hydrolases"/>
    <property type="match status" value="1"/>
</dbReference>
<dbReference type="Gene3D" id="3.30.450.380">
    <property type="match status" value="1"/>
</dbReference>
<dbReference type="InterPro" id="IPR022399">
    <property type="entry name" value="TadA-like_ATPase"/>
</dbReference>
<reference evidence="4 5" key="1">
    <citation type="submission" date="2024-03" db="EMBL/GenBank/DDBJ databases">
        <title>Rhodococcus navarretei sp. nov. and Pseudarthrobacter quantumdoti sp. nov., two new species with the ability to biosynthesize Quantum Dots isolated from soil samples at Union Glacier, Antarctica.</title>
        <authorList>
            <person name="Vargas M."/>
        </authorList>
    </citation>
    <scope>NUCLEOTIDE SEQUENCE [LARGE SCALE GENOMIC DNA]</scope>
    <source>
        <strain evidence="4 5">RC-2-3</strain>
    </source>
</reference>
<dbReference type="CDD" id="cd01130">
    <property type="entry name" value="VirB11-like_ATPase"/>
    <property type="match status" value="1"/>
</dbReference>
<feature type="region of interest" description="Disordered" evidence="2">
    <location>
        <begin position="1"/>
        <end position="76"/>
    </location>
</feature>
<dbReference type="InterPro" id="IPR027417">
    <property type="entry name" value="P-loop_NTPase"/>
</dbReference>
<keyword evidence="5" id="KW-1185">Reference proteome</keyword>
<evidence type="ECO:0000313" key="4">
    <source>
        <dbReference type="EMBL" id="WXK93727.1"/>
    </source>
</evidence>
<evidence type="ECO:0000256" key="1">
    <source>
        <dbReference type="ARBA" id="ARBA00006611"/>
    </source>
</evidence>
<dbReference type="EMBL" id="CP148033">
    <property type="protein sequence ID" value="WXK93727.1"/>
    <property type="molecule type" value="Genomic_DNA"/>
</dbReference>
<name>A0ABZ2R6F2_9MICC</name>
<dbReference type="NCBIfam" id="TIGR03819">
    <property type="entry name" value="heli_sec_ATPase"/>
    <property type="match status" value="1"/>
</dbReference>
<evidence type="ECO:0000256" key="2">
    <source>
        <dbReference type="SAM" id="MobiDB-lite"/>
    </source>
</evidence>
<dbReference type="Proteomes" id="UP001623384">
    <property type="component" value="Chromosome"/>
</dbReference>
<gene>
    <name evidence="4" type="ORF">WHH00_02685</name>
</gene>
<protein>
    <submittedName>
        <fullName evidence="4">TadA family conjugal transfer-associated ATPase</fullName>
    </submittedName>
</protein>
<accession>A0ABZ2R6F2</accession>
<dbReference type="PANTHER" id="PTHR30486:SF6">
    <property type="entry name" value="TYPE IV PILUS RETRACTATION ATPASE PILT"/>
    <property type="match status" value="1"/>
</dbReference>
<organism evidence="4 5">
    <name type="scientific">Pseudarthrobacter quantipunctorum</name>
    <dbReference type="NCBI Taxonomy" id="3128980"/>
    <lineage>
        <taxon>Bacteria</taxon>
        <taxon>Bacillati</taxon>
        <taxon>Actinomycetota</taxon>
        <taxon>Actinomycetes</taxon>
        <taxon>Micrococcales</taxon>
        <taxon>Micrococcaceae</taxon>
        <taxon>Pseudarthrobacter</taxon>
    </lineage>
</organism>
<dbReference type="Pfam" id="PF00437">
    <property type="entry name" value="T2SSE"/>
    <property type="match status" value="1"/>
</dbReference>
<dbReference type="InterPro" id="IPR001482">
    <property type="entry name" value="T2SS/T4SS_dom"/>
</dbReference>
<dbReference type="PANTHER" id="PTHR30486">
    <property type="entry name" value="TWITCHING MOTILITY PROTEIN PILT"/>
    <property type="match status" value="1"/>
</dbReference>
<feature type="compositionally biased region" description="Basic and acidic residues" evidence="2">
    <location>
        <begin position="21"/>
        <end position="56"/>
    </location>
</feature>
<sequence length="461" mass="48148">MRSQASAGGPGSEAGMRRRARILETRPDSPRQESPRQDSLLHDGIRHDGPRQEGGRPGEPGSGEWRRRERRTGGRQAVDLGLLESVRESMMADAAAVTPSRVAAAVQATGKLLGTAGSLAAVERISAELNGLGPLQALTRDPAVTDIFVNAPGSVWVDRGRGIERVPVAFDNEAQLRALACRLVAAGGRRLDDGSPCVDVRLAGGYRVHAVLPPVSTAGTLLSIRLRRERVFTMDELREAGMFNSGLQTVLEQVVERRLSFLISGATGSGKTTLLSTLLGLCSPAERLVLIEDASELNPVHPHAVSLESRHGNLEGGGEVDLGDLVRQALRMRPDRLVVGECRGAEVRELLTAMNTGHSGGGGTIHANTAAAVPARLTALGALAGMNPDGVRLQAASALDVVIHVDRTPRGRAVACVGLIGDGPGGLSVEPALVGVDGEVAAGPGWTALAARLGLRPGLPE</sequence>
<dbReference type="Gene3D" id="3.40.50.300">
    <property type="entry name" value="P-loop containing nucleotide triphosphate hydrolases"/>
    <property type="match status" value="1"/>
</dbReference>
<evidence type="ECO:0000313" key="5">
    <source>
        <dbReference type="Proteomes" id="UP001623384"/>
    </source>
</evidence>
<feature type="domain" description="Bacterial type II secretion system protein E" evidence="3">
    <location>
        <begin position="130"/>
        <end position="403"/>
    </location>
</feature>